<dbReference type="AlphaFoldDB" id="A0AA35RWT1"/>
<keyword evidence="6" id="KW-1185">Reference proteome</keyword>
<evidence type="ECO:0000256" key="1">
    <source>
        <dbReference type="ARBA" id="ARBA00023127"/>
    </source>
</evidence>
<name>A0AA35RWT1_GEOBA</name>
<proteinExistence type="inferred from homology"/>
<evidence type="ECO:0000313" key="5">
    <source>
        <dbReference type="EMBL" id="CAI8017691.1"/>
    </source>
</evidence>
<gene>
    <name evidence="5" type="ORF">GBAR_LOCUS10702</name>
</gene>
<feature type="domain" description="Cyclin-like" evidence="4">
    <location>
        <begin position="225"/>
        <end position="310"/>
    </location>
</feature>
<dbReference type="EMBL" id="CASHTH010001648">
    <property type="protein sequence ID" value="CAI8017691.1"/>
    <property type="molecule type" value="Genomic_DNA"/>
</dbReference>
<accession>A0AA35RWT1</accession>
<dbReference type="Proteomes" id="UP001174909">
    <property type="component" value="Unassembled WGS sequence"/>
</dbReference>
<dbReference type="InterPro" id="IPR036915">
    <property type="entry name" value="Cyclin-like_sf"/>
</dbReference>
<comment type="caution">
    <text evidence="5">The sequence shown here is derived from an EMBL/GenBank/DDBJ whole genome shotgun (WGS) entry which is preliminary data.</text>
</comment>
<evidence type="ECO:0000259" key="4">
    <source>
        <dbReference type="SMART" id="SM00385"/>
    </source>
</evidence>
<dbReference type="CDD" id="cd20540">
    <property type="entry name" value="CYCLIN_CCNY_like"/>
    <property type="match status" value="1"/>
</dbReference>
<dbReference type="Gene3D" id="1.10.472.10">
    <property type="entry name" value="Cyclin-like"/>
    <property type="match status" value="1"/>
</dbReference>
<evidence type="ECO:0000256" key="3">
    <source>
        <dbReference type="SAM" id="MobiDB-lite"/>
    </source>
</evidence>
<organism evidence="5 6">
    <name type="scientific">Geodia barretti</name>
    <name type="common">Barrett's horny sponge</name>
    <dbReference type="NCBI Taxonomy" id="519541"/>
    <lineage>
        <taxon>Eukaryota</taxon>
        <taxon>Metazoa</taxon>
        <taxon>Porifera</taxon>
        <taxon>Demospongiae</taxon>
        <taxon>Heteroscleromorpha</taxon>
        <taxon>Tetractinellida</taxon>
        <taxon>Astrophorina</taxon>
        <taxon>Geodiidae</taxon>
        <taxon>Geodia</taxon>
    </lineage>
</organism>
<dbReference type="PANTHER" id="PTHR14248">
    <property type="entry name" value="CYCLIN Y, ISOFORM A"/>
    <property type="match status" value="1"/>
</dbReference>
<dbReference type="FunFam" id="1.10.472.10:FF:000123">
    <property type="entry name" value="Cyclin-Y-like protein 2"/>
    <property type="match status" value="1"/>
</dbReference>
<dbReference type="SUPFAM" id="SSF47954">
    <property type="entry name" value="Cyclin-like"/>
    <property type="match status" value="1"/>
</dbReference>
<dbReference type="Pfam" id="PF00134">
    <property type="entry name" value="Cyclin_N"/>
    <property type="match status" value="1"/>
</dbReference>
<feature type="compositionally biased region" description="Polar residues" evidence="3">
    <location>
        <begin position="1"/>
        <end position="13"/>
    </location>
</feature>
<dbReference type="InterPro" id="IPR013763">
    <property type="entry name" value="Cyclin-like_dom"/>
</dbReference>
<feature type="region of interest" description="Disordered" evidence="3">
    <location>
        <begin position="114"/>
        <end position="146"/>
    </location>
</feature>
<keyword evidence="1 2" id="KW-0195">Cyclin</keyword>
<evidence type="ECO:0000256" key="2">
    <source>
        <dbReference type="RuleBase" id="RU000383"/>
    </source>
</evidence>
<comment type="similarity">
    <text evidence="2">Belongs to the cyclin family.</text>
</comment>
<dbReference type="InterPro" id="IPR006671">
    <property type="entry name" value="Cyclin_N"/>
</dbReference>
<sequence length="370" mass="41062">MGNCCTGSPTTDHPFTPDHSLPPPHSAFGSSSPQLGGASSIAVATGPRQQSSAAPYSAAGAAGLGGGGEDATDSVVVVRSPDTVVHMADREDLTNQVGTMFLHKAKEARKMMANGAGGNTRSGSERQRHSSARLSHPSRGSSPVTIQKANSCSTIYTDDSTVSLPNLKYTLKCVSLAVFYHIKNRDRTRPPRTLLIFDEKEHPLTREEVPPHYADYTPDHKIIYKFIKTLFHAAQLTAECAIITLIYLERVLHYADLDLHPSNWKRILLGAILLASKVWDDQAVWNVDYCQILRDISVEDMNELERVYLEQLQFNINVASSTYAQYYFDLRSLAEDNGLSFPMNTRLSPRRGQHNWRLCQKRMTLITNTT</sequence>
<feature type="region of interest" description="Disordered" evidence="3">
    <location>
        <begin position="1"/>
        <end position="39"/>
    </location>
</feature>
<reference evidence="5" key="1">
    <citation type="submission" date="2023-03" db="EMBL/GenBank/DDBJ databases">
        <authorList>
            <person name="Steffen K."/>
            <person name="Cardenas P."/>
        </authorList>
    </citation>
    <scope>NUCLEOTIDE SEQUENCE</scope>
</reference>
<dbReference type="SMART" id="SM00385">
    <property type="entry name" value="CYCLIN"/>
    <property type="match status" value="1"/>
</dbReference>
<protein>
    <submittedName>
        <fullName evidence="5">Cyclin-Y-like protein 1</fullName>
    </submittedName>
</protein>
<evidence type="ECO:0000313" key="6">
    <source>
        <dbReference type="Proteomes" id="UP001174909"/>
    </source>
</evidence>